<feature type="domain" description="RecJ OB" evidence="9">
    <location>
        <begin position="456"/>
        <end position="561"/>
    </location>
</feature>
<dbReference type="Pfam" id="PF02272">
    <property type="entry name" value="DHHA1"/>
    <property type="match status" value="1"/>
</dbReference>
<dbReference type="GO" id="GO:0006281">
    <property type="term" value="P:DNA repair"/>
    <property type="evidence" value="ECO:0007669"/>
    <property type="project" value="InterPro"/>
</dbReference>
<dbReference type="GO" id="GO:0006310">
    <property type="term" value="P:DNA recombination"/>
    <property type="evidence" value="ECO:0007669"/>
    <property type="project" value="InterPro"/>
</dbReference>
<dbReference type="InterPro" id="IPR003156">
    <property type="entry name" value="DHHA1_dom"/>
</dbReference>
<dbReference type="SUPFAM" id="SSF64182">
    <property type="entry name" value="DHH phosphoesterases"/>
    <property type="match status" value="1"/>
</dbReference>
<keyword evidence="4" id="KW-0378">Hydrolase</keyword>
<dbReference type="GO" id="GO:0003676">
    <property type="term" value="F:nucleic acid binding"/>
    <property type="evidence" value="ECO:0007669"/>
    <property type="project" value="InterPro"/>
</dbReference>
<comment type="caution">
    <text evidence="10">The sequence shown here is derived from an EMBL/GenBank/DDBJ whole genome shotgun (WGS) entry which is preliminary data.</text>
</comment>
<dbReference type="InterPro" id="IPR041122">
    <property type="entry name" value="RecJ_OB"/>
</dbReference>
<accession>A0A2N0ZAW5</accession>
<feature type="domain" description="Single-stranded-DNA-specific exonuclease RecJ C-terminal" evidence="8">
    <location>
        <begin position="568"/>
        <end position="769"/>
    </location>
</feature>
<keyword evidence="11" id="KW-1185">Reference proteome</keyword>
<evidence type="ECO:0000256" key="4">
    <source>
        <dbReference type="ARBA" id="ARBA00022801"/>
    </source>
</evidence>
<name>A0A2N0ZAW5_9BACI</name>
<dbReference type="PANTHER" id="PTHR30255">
    <property type="entry name" value="SINGLE-STRANDED-DNA-SPECIFIC EXONUCLEASE RECJ"/>
    <property type="match status" value="1"/>
</dbReference>
<organism evidence="10 11">
    <name type="scientific">Cytobacillus horneckiae</name>
    <dbReference type="NCBI Taxonomy" id="549687"/>
    <lineage>
        <taxon>Bacteria</taxon>
        <taxon>Bacillati</taxon>
        <taxon>Bacillota</taxon>
        <taxon>Bacilli</taxon>
        <taxon>Bacillales</taxon>
        <taxon>Bacillaceae</taxon>
        <taxon>Cytobacillus</taxon>
    </lineage>
</organism>
<evidence type="ECO:0000259" key="6">
    <source>
        <dbReference type="Pfam" id="PF01368"/>
    </source>
</evidence>
<evidence type="ECO:0000256" key="1">
    <source>
        <dbReference type="ARBA" id="ARBA00005915"/>
    </source>
</evidence>
<dbReference type="Pfam" id="PF01368">
    <property type="entry name" value="DHH"/>
    <property type="match status" value="1"/>
</dbReference>
<keyword evidence="3" id="KW-0540">Nuclease</keyword>
<evidence type="ECO:0000259" key="9">
    <source>
        <dbReference type="Pfam" id="PF17768"/>
    </source>
</evidence>
<evidence type="ECO:0000259" key="8">
    <source>
        <dbReference type="Pfam" id="PF10141"/>
    </source>
</evidence>
<feature type="domain" description="DHHA1" evidence="7">
    <location>
        <begin position="345"/>
        <end position="441"/>
    </location>
</feature>
<evidence type="ECO:0000256" key="3">
    <source>
        <dbReference type="ARBA" id="ARBA00022722"/>
    </source>
</evidence>
<feature type="domain" description="DDH" evidence="6">
    <location>
        <begin position="83"/>
        <end position="226"/>
    </location>
</feature>
<dbReference type="InterPro" id="IPR038763">
    <property type="entry name" value="DHH_sf"/>
</dbReference>
<reference evidence="10 11" key="1">
    <citation type="journal article" date="2010" name="Int. J. Syst. Evol. Microbiol.">
        <title>Bacillus horneckiae sp. nov., isolated from a spacecraft-assembly clean room.</title>
        <authorList>
            <person name="Vaishampayan P."/>
            <person name="Probst A."/>
            <person name="Krishnamurthi S."/>
            <person name="Ghosh S."/>
            <person name="Osman S."/>
            <person name="McDowall A."/>
            <person name="Ruckmani A."/>
            <person name="Mayilraj S."/>
            <person name="Venkateswaran K."/>
        </authorList>
    </citation>
    <scope>NUCLEOTIDE SEQUENCE [LARGE SCALE GENOMIC DNA]</scope>
    <source>
        <strain evidence="11">1PO1SC</strain>
    </source>
</reference>
<dbReference type="InterPro" id="IPR001667">
    <property type="entry name" value="DDH_dom"/>
</dbReference>
<evidence type="ECO:0000313" key="10">
    <source>
        <dbReference type="EMBL" id="PKG26646.1"/>
    </source>
</evidence>
<dbReference type="InterPro" id="IPR004610">
    <property type="entry name" value="RecJ"/>
</dbReference>
<dbReference type="Gene3D" id="3.10.310.30">
    <property type="match status" value="1"/>
</dbReference>
<dbReference type="RefSeq" id="WP_066191798.1">
    <property type="nucleotide sequence ID" value="NZ_JARMMB010000007.1"/>
</dbReference>
<dbReference type="PANTHER" id="PTHR30255:SF2">
    <property type="entry name" value="SINGLE-STRANDED-DNA-SPECIFIC EXONUCLEASE RECJ"/>
    <property type="match status" value="1"/>
</dbReference>
<keyword evidence="5 10" id="KW-0269">Exonuclease</keyword>
<comment type="similarity">
    <text evidence="1">Belongs to the RecJ family.</text>
</comment>
<dbReference type="Pfam" id="PF10141">
    <property type="entry name" value="ssDNA-exonuc_C"/>
    <property type="match status" value="1"/>
</dbReference>
<evidence type="ECO:0000256" key="5">
    <source>
        <dbReference type="ARBA" id="ARBA00022839"/>
    </source>
</evidence>
<sequence length="788" mass="88136">MLHSKTRWIVRQSDENKVQNLVNELKISSVLAKLLINRGLDTVQSARYFLFDQEQAFHDPFLLKDMDIAVNRIKKAIENQEPILIFGDYDADGVTSTTVMMNALQEMGADVQFYIPNRFTEGYGPNIPAFEYASDIGIGLVITVDTGIAAVNEAAAAKKLGLDLIITDHHEPGPIIPDCHAVIHPKLPDSEYPFKDLAGVGVAFKLAHALIGHVPEHLLEFAAIGTVADLVPLKGENRLIVKRGLKKLQNTNNFGIKALLKLANVEKAAIDEETIGFIIAPRLNAVGRLDSADPAVELLMATDEFDAEALSEEIDGMNKERKSIVSKIAEEAINEVEERFPVEDNPVIVVGKEGWNPGVIGIVASRLVEKYYRPAIVLSFDSVKGEAKGSARSITGFDLFKNLSESRDILPHFGGHPMAAGMTLKLSDVDELRARLKRQAEELLTEEDFIPVTMLDDELDVKQAELATIQEMQKLAPYGVENPKPKVLIKNANVSMLRKIGADQSHLKVTIEQDGSALDGIGFGFGVLYDEISPDAKVSVIGELSVNEWNNVRKPQIFLQDLAISEWQLFDVRGAKHLEKLNSTIETDNIVWIVFNEENIAKLPSHTGTFTLITDQDSAINLDINHKHIILADLPPAKERLVSLFAGKNPARIYVHFFKEESAYFSMMPNRDHFKWYYGLIAKRGPFRLSERSNEIAKFKGWSLDSIDFMTKVFFELDFVKIENGMISLKQSMSKRDLSDSQTYQMRQKQTALENDLLYATSGQLKAWFDEVLQTSVQIEEAMEEEWT</sequence>
<dbReference type="Proteomes" id="UP000233343">
    <property type="component" value="Unassembled WGS sequence"/>
</dbReference>
<protein>
    <recommendedName>
        <fullName evidence="2">Single-stranded-DNA-specific exonuclease RecJ</fullName>
    </recommendedName>
</protein>
<evidence type="ECO:0000313" key="11">
    <source>
        <dbReference type="Proteomes" id="UP000233343"/>
    </source>
</evidence>
<proteinExistence type="inferred from homology"/>
<dbReference type="Gene3D" id="3.90.1640.30">
    <property type="match status" value="1"/>
</dbReference>
<evidence type="ECO:0000256" key="2">
    <source>
        <dbReference type="ARBA" id="ARBA00019841"/>
    </source>
</evidence>
<dbReference type="GO" id="GO:0008409">
    <property type="term" value="F:5'-3' exonuclease activity"/>
    <property type="evidence" value="ECO:0007669"/>
    <property type="project" value="InterPro"/>
</dbReference>
<evidence type="ECO:0000259" key="7">
    <source>
        <dbReference type="Pfam" id="PF02272"/>
    </source>
</evidence>
<dbReference type="EMBL" id="PISD01000062">
    <property type="protein sequence ID" value="PKG26646.1"/>
    <property type="molecule type" value="Genomic_DNA"/>
</dbReference>
<dbReference type="NCBIfam" id="TIGR00644">
    <property type="entry name" value="recJ"/>
    <property type="match status" value="1"/>
</dbReference>
<dbReference type="Pfam" id="PF17768">
    <property type="entry name" value="RecJ_OB"/>
    <property type="match status" value="1"/>
</dbReference>
<dbReference type="AlphaFoldDB" id="A0A2N0ZAW5"/>
<dbReference type="InterPro" id="IPR051673">
    <property type="entry name" value="SSDNA_exonuclease_RecJ"/>
</dbReference>
<dbReference type="InterPro" id="IPR018779">
    <property type="entry name" value="RecJ_C"/>
</dbReference>
<gene>
    <name evidence="10" type="primary">recJ</name>
    <name evidence="10" type="ORF">CWS20_23030</name>
</gene>